<evidence type="ECO:0000313" key="2">
    <source>
        <dbReference type="Proteomes" id="UP000176628"/>
    </source>
</evidence>
<accession>A0A1F5G365</accession>
<reference evidence="1 2" key="1">
    <citation type="journal article" date="2016" name="Nat. Commun.">
        <title>Thousands of microbial genomes shed light on interconnected biogeochemical processes in an aquifer system.</title>
        <authorList>
            <person name="Anantharaman K."/>
            <person name="Brown C.T."/>
            <person name="Hug L.A."/>
            <person name="Sharon I."/>
            <person name="Castelle C.J."/>
            <person name="Probst A.J."/>
            <person name="Thomas B.C."/>
            <person name="Singh A."/>
            <person name="Wilkins M.J."/>
            <person name="Karaoz U."/>
            <person name="Brodie E.L."/>
            <person name="Williams K.H."/>
            <person name="Hubbard S.S."/>
            <person name="Banfield J.F."/>
        </authorList>
    </citation>
    <scope>NUCLEOTIDE SEQUENCE [LARGE SCALE GENOMIC DNA]</scope>
</reference>
<evidence type="ECO:0000313" key="1">
    <source>
        <dbReference type="EMBL" id="OGD86277.1"/>
    </source>
</evidence>
<comment type="caution">
    <text evidence="1">The sequence shown here is derived from an EMBL/GenBank/DDBJ whole genome shotgun (WGS) entry which is preliminary data.</text>
</comment>
<organism evidence="1 2">
    <name type="scientific">Candidatus Curtissbacteria bacterium RBG_16_39_7</name>
    <dbReference type="NCBI Taxonomy" id="1797707"/>
    <lineage>
        <taxon>Bacteria</taxon>
        <taxon>Candidatus Curtissiibacteriota</taxon>
    </lineage>
</organism>
<protein>
    <submittedName>
        <fullName evidence="1">Uncharacterized protein</fullName>
    </submittedName>
</protein>
<gene>
    <name evidence="1" type="ORF">A2Z23_02545</name>
</gene>
<dbReference type="Proteomes" id="UP000176628">
    <property type="component" value="Unassembled WGS sequence"/>
</dbReference>
<dbReference type="EMBL" id="MFAV01000022">
    <property type="protein sequence ID" value="OGD86277.1"/>
    <property type="molecule type" value="Genomic_DNA"/>
</dbReference>
<dbReference type="AlphaFoldDB" id="A0A1F5G365"/>
<name>A0A1F5G365_9BACT</name>
<proteinExistence type="predicted"/>
<sequence length="262" mass="30480">MNSEFPRWTSEARLYPEAQPLLFKVKNRIEKAQQVCQKRYENFLADNDLTPDFLAGFLDQPPLNEFSFRFPDFPDSSYTLWALSQGKSFCDLPFRNEDPNSPDPQVISLGFLYKDFLQLSSFSFKGSRHSQRYVSTSFFPERPVLMYEITEPNVLFPIPPNSPCAKLDQQAAIKFFYHPNGQSQRFELAFGFAENNSLLGVFEKDLKKVRHTEGFFFEDWKWRFGYKIKTGNVVISYLITIDPLLAIDNIANLRPAFEESVK</sequence>